<dbReference type="PROSITE" id="PS51450">
    <property type="entry name" value="LRR"/>
    <property type="match status" value="4"/>
</dbReference>
<dbReference type="GO" id="GO:0006887">
    <property type="term" value="P:exocytosis"/>
    <property type="evidence" value="ECO:0007669"/>
    <property type="project" value="UniProtKB-KW"/>
</dbReference>
<evidence type="ECO:0000313" key="7">
    <source>
        <dbReference type="WBParaSite" id="GPLIN_000191700"/>
    </source>
</evidence>
<keyword evidence="4" id="KW-0433">Leucine-rich repeat</keyword>
<dbReference type="SUPFAM" id="SSF52058">
    <property type="entry name" value="L domain-like"/>
    <property type="match status" value="1"/>
</dbReference>
<dbReference type="Gene3D" id="1.10.357.50">
    <property type="match status" value="1"/>
</dbReference>
<keyword evidence="5" id="KW-0677">Repeat</keyword>
<dbReference type="InterPro" id="IPR042532">
    <property type="entry name" value="EXOC3/Sec6_C"/>
</dbReference>
<accession>A0A183BMT2</accession>
<protein>
    <submittedName>
        <fullName evidence="7">Exocyst complex component Sec6</fullName>
    </submittedName>
</protein>
<dbReference type="InterPro" id="IPR010326">
    <property type="entry name" value="EXOC3/Sec6"/>
</dbReference>
<proteinExistence type="inferred from homology"/>
<comment type="similarity">
    <text evidence="1">Belongs to the SEC6 family.</text>
</comment>
<sequence length="1199" mass="137016">MLRTGVQSQLEGIRLAISHLQVVGEEVKHIDKSMQEIFARLQSIPSARIKLKELSKANSQHSQYAIAMDNIKHICNLADTNEKTHDFILDGKLLLAHKNVMELENARDDLMFEVHKLNSERREYDKNLLKTYFSDVDKLVDALGKQIWYICSRALEAVQGNDSALQQLVSALRIIEREERIDTYYLDQRLMSNNFMPPGRPRQWRQRLFEVLLKNVHDRLEGNQLEDKAINRQWLARYLEACRRRVVDDLRLVKTSLSACFPPEYSIYDRYIKYYHDSISLHIKKLASDALEKNELVQLLSWIQSYTGEQMLGHPKLGIQAQALLHEFPLLPKSTTNHLHDRFIEMTRRDMHEWLDKTLMQEKDDWYKQVPPEMDSNKFYYTQLPSILFGMVEDTVSLSKEISQEIVPRAIDVAVDEFIIFSSKYKEAATAYKGKHFEDRSHFQSYTSTKIAIANNLDICVESTDKLEKHIRLTMESGALDGASSPEPSGGVSSARSIGFSVINRQELIGKMEQLKKKWQFGIQFAVTALIEEVVEDVQKHMEQLLTRTWLLGSADLDTICITVADYYRDYRHLRVGTRFTLLTELLFKLVSEFIIGLETRRLTFSKYEERHLAAERIKADAKRVEQQFATFFEDPDYPMPTIFAVLLAVAEVLDLRDKTLLSLEVSTMMRKFPDIPAEFLTALLQIREDIGRSEAKNIAEEALNNTRYHSRGDPQVRRLFQLCKSGAGGGARRALPALESTSILASVAPPNILSDHPIHSSTLFFGLTKLDALLLKNSVIFWPIMANVGGEEQQQQIHNYPQNVNGSGDERDRASFHHQREEEVVQMHSVDLSQRYIDTLPASFFLGDHAPYKDHAAIALLNLAHNQFVYLPPMVPQFINLISLDISNNQLATLPKEISSLKSLRELSLRNNLLENLPKEFQRLQCLQELNMSGNLLEQFPRELLQIKSLRVLYLGANRLQSLPSGIARLTNLQVLYLGGNALVDVPETIGRLFELTSLGMADNRLEQIPAAIADLRNLRNLALHNNRLKVLPPGIARLKNLEYLSLRNNPLVTDFVNEILLEPPSLKELAARIVKIRFPPNVYRSVFPGDLVDYLSTANHCVNPKCKGVYFEACAELVKFVDFCGKYRVPLLHYLCSPRCSTNTPAYAYSSGSSSESDDDLFQQHLQRNAHQQRVHHHPCTSSSISANAKMKKVLLG</sequence>
<evidence type="ECO:0000256" key="4">
    <source>
        <dbReference type="ARBA" id="ARBA00022614"/>
    </source>
</evidence>
<organism evidence="6 7">
    <name type="scientific">Globodera pallida</name>
    <name type="common">Potato cyst nematode worm</name>
    <name type="synonym">Heterodera pallida</name>
    <dbReference type="NCBI Taxonomy" id="36090"/>
    <lineage>
        <taxon>Eukaryota</taxon>
        <taxon>Metazoa</taxon>
        <taxon>Ecdysozoa</taxon>
        <taxon>Nematoda</taxon>
        <taxon>Chromadorea</taxon>
        <taxon>Rhabditida</taxon>
        <taxon>Tylenchina</taxon>
        <taxon>Tylenchomorpha</taxon>
        <taxon>Tylenchoidea</taxon>
        <taxon>Heteroderidae</taxon>
        <taxon>Heteroderinae</taxon>
        <taxon>Globodera</taxon>
    </lineage>
</organism>
<dbReference type="PANTHER" id="PTHR21292:SF1">
    <property type="entry name" value="EXOCYST COMPLEX COMPONENT 3"/>
    <property type="match status" value="1"/>
</dbReference>
<dbReference type="Pfam" id="PF13855">
    <property type="entry name" value="LRR_8"/>
    <property type="match status" value="3"/>
</dbReference>
<dbReference type="InterPro" id="IPR032675">
    <property type="entry name" value="LRR_dom_sf"/>
</dbReference>
<dbReference type="InterPro" id="IPR003591">
    <property type="entry name" value="Leu-rich_rpt_typical-subtyp"/>
</dbReference>
<evidence type="ECO:0000256" key="1">
    <source>
        <dbReference type="ARBA" id="ARBA00009447"/>
    </source>
</evidence>
<dbReference type="InterPro" id="IPR001611">
    <property type="entry name" value="Leu-rich_rpt"/>
</dbReference>
<dbReference type="AlphaFoldDB" id="A0A183BMT2"/>
<dbReference type="GO" id="GO:0000145">
    <property type="term" value="C:exocyst"/>
    <property type="evidence" value="ECO:0007669"/>
    <property type="project" value="InterPro"/>
</dbReference>
<dbReference type="SMART" id="SM00369">
    <property type="entry name" value="LRR_TYP"/>
    <property type="match status" value="6"/>
</dbReference>
<dbReference type="Gene3D" id="1.10.357.70">
    <property type="entry name" value="Exocyst complex component Sec6, C-terminal domain"/>
    <property type="match status" value="1"/>
</dbReference>
<dbReference type="Proteomes" id="UP000050741">
    <property type="component" value="Unassembled WGS sequence"/>
</dbReference>
<evidence type="ECO:0000256" key="5">
    <source>
        <dbReference type="ARBA" id="ARBA00022737"/>
    </source>
</evidence>
<evidence type="ECO:0000256" key="2">
    <source>
        <dbReference type="ARBA" id="ARBA00022448"/>
    </source>
</evidence>
<dbReference type="GO" id="GO:0051601">
    <property type="term" value="P:exocyst localization"/>
    <property type="evidence" value="ECO:0007669"/>
    <property type="project" value="TreeGrafter"/>
</dbReference>
<keyword evidence="2" id="KW-0813">Transport</keyword>
<dbReference type="PANTHER" id="PTHR21292">
    <property type="entry name" value="EXOCYST COMPLEX COMPONENT SEC6-RELATED"/>
    <property type="match status" value="1"/>
</dbReference>
<dbReference type="SMART" id="SM00364">
    <property type="entry name" value="LRR_BAC"/>
    <property type="match status" value="5"/>
</dbReference>
<evidence type="ECO:0000313" key="6">
    <source>
        <dbReference type="Proteomes" id="UP000050741"/>
    </source>
</evidence>
<reference evidence="7" key="2">
    <citation type="submission" date="2016-06" db="UniProtKB">
        <authorList>
            <consortium name="WormBaseParasite"/>
        </authorList>
    </citation>
    <scope>IDENTIFICATION</scope>
</reference>
<keyword evidence="3" id="KW-0268">Exocytosis</keyword>
<dbReference type="Gene3D" id="3.80.10.10">
    <property type="entry name" value="Ribonuclease Inhibitor"/>
    <property type="match status" value="2"/>
</dbReference>
<evidence type="ECO:0000256" key="3">
    <source>
        <dbReference type="ARBA" id="ARBA00022483"/>
    </source>
</evidence>
<keyword evidence="6" id="KW-1185">Reference proteome</keyword>
<reference evidence="6" key="1">
    <citation type="submission" date="2014-05" db="EMBL/GenBank/DDBJ databases">
        <title>The genome and life-stage specific transcriptomes of Globodera pallida elucidate key aspects of plant parasitism by a cyst nematode.</title>
        <authorList>
            <person name="Cotton J.A."/>
            <person name="Lilley C.J."/>
            <person name="Jones L.M."/>
            <person name="Kikuchi T."/>
            <person name="Reid A.J."/>
            <person name="Thorpe P."/>
            <person name="Tsai I.J."/>
            <person name="Beasley H."/>
            <person name="Blok V."/>
            <person name="Cock P.J.A."/>
            <person name="Van den Akker S.E."/>
            <person name="Holroyd N."/>
            <person name="Hunt M."/>
            <person name="Mantelin S."/>
            <person name="Naghra H."/>
            <person name="Pain A."/>
            <person name="Palomares-Rius J.E."/>
            <person name="Zarowiecki M."/>
            <person name="Berriman M."/>
            <person name="Jones J.T."/>
            <person name="Urwin P.E."/>
        </authorList>
    </citation>
    <scope>NUCLEOTIDE SEQUENCE [LARGE SCALE GENOMIC DNA]</scope>
    <source>
        <strain evidence="6">Lindley</strain>
    </source>
</reference>
<dbReference type="WBParaSite" id="GPLIN_000191700">
    <property type="protein sequence ID" value="GPLIN_000191700"/>
    <property type="gene ID" value="GPLIN_000191700"/>
</dbReference>
<dbReference type="Pfam" id="PF06046">
    <property type="entry name" value="Sec6"/>
    <property type="match status" value="2"/>
</dbReference>
<name>A0A183BMT2_GLOPA</name>
<dbReference type="GO" id="GO:0000149">
    <property type="term" value="F:SNARE binding"/>
    <property type="evidence" value="ECO:0007669"/>
    <property type="project" value="TreeGrafter"/>
</dbReference>